<dbReference type="Proteomes" id="UP000266272">
    <property type="component" value="Unassembled WGS sequence"/>
</dbReference>
<keyword evidence="3" id="KW-1133">Transmembrane helix</keyword>
<keyword evidence="3" id="KW-0472">Membrane</keyword>
<dbReference type="PRINTS" id="PR00633">
    <property type="entry name" value="RCCNDNSATION"/>
</dbReference>
<evidence type="ECO:0000313" key="5">
    <source>
        <dbReference type="Proteomes" id="UP000266272"/>
    </source>
</evidence>
<proteinExistence type="predicted"/>
<dbReference type="EMBL" id="PXOA01000104">
    <property type="protein sequence ID" value="RFU80576.1"/>
    <property type="molecule type" value="Genomic_DNA"/>
</dbReference>
<dbReference type="PROSITE" id="PS00626">
    <property type="entry name" value="RCC1_2"/>
    <property type="match status" value="1"/>
</dbReference>
<evidence type="ECO:0000256" key="2">
    <source>
        <dbReference type="SAM" id="MobiDB-lite"/>
    </source>
</evidence>
<dbReference type="PANTHER" id="PTHR47563">
    <property type="entry name" value="PROTEIN FMP25, MITOCHONDRIAL"/>
    <property type="match status" value="1"/>
</dbReference>
<dbReference type="Gene3D" id="2.130.10.30">
    <property type="entry name" value="Regulator of chromosome condensation 1/beta-lactamase-inhibitor protein II"/>
    <property type="match status" value="2"/>
</dbReference>
<feature type="transmembrane region" description="Helical" evidence="3">
    <location>
        <begin position="48"/>
        <end position="65"/>
    </location>
</feature>
<keyword evidence="5" id="KW-1185">Reference proteome</keyword>
<dbReference type="Pfam" id="PF13540">
    <property type="entry name" value="RCC1_2"/>
    <property type="match status" value="1"/>
</dbReference>
<dbReference type="PANTHER" id="PTHR47563:SF1">
    <property type="entry name" value="PROTEIN FMP25, MITOCHONDRIAL"/>
    <property type="match status" value="1"/>
</dbReference>
<dbReference type="STRING" id="490622.A0A395NWU2"/>
<dbReference type="GO" id="GO:0034551">
    <property type="term" value="P:mitochondrial respiratory chain complex III assembly"/>
    <property type="evidence" value="ECO:0007669"/>
    <property type="project" value="TreeGrafter"/>
</dbReference>
<dbReference type="InterPro" id="IPR000408">
    <property type="entry name" value="Reg_chr_condens"/>
</dbReference>
<protein>
    <submittedName>
        <fullName evidence="4">Rrna processing</fullName>
    </submittedName>
</protein>
<organism evidence="4 5">
    <name type="scientific">Trichoderma arundinaceum</name>
    <dbReference type="NCBI Taxonomy" id="490622"/>
    <lineage>
        <taxon>Eukaryota</taxon>
        <taxon>Fungi</taxon>
        <taxon>Dikarya</taxon>
        <taxon>Ascomycota</taxon>
        <taxon>Pezizomycotina</taxon>
        <taxon>Sordariomycetes</taxon>
        <taxon>Hypocreomycetidae</taxon>
        <taxon>Hypocreales</taxon>
        <taxon>Hypocreaceae</taxon>
        <taxon>Trichoderma</taxon>
    </lineage>
</organism>
<dbReference type="SUPFAM" id="SSF50985">
    <property type="entry name" value="RCC1/BLIP-II"/>
    <property type="match status" value="1"/>
</dbReference>
<sequence length="607" mass="65532">MNASQSTFRRASQLRLPARPHLGASQRQWVRYASNPAEGRPKRRGGKAVGFAAVFAVAAAGAYYYPKLRAQLSSAPDEAELGYHKAELEFEKARKHAASKEDNRELISSQHLQVKKSWEHPGVYAWGSNMGKVIDPKSNEKNVKLPRRISYFDGQLLRDLKLTQNFGAAITEKGDLVQWGLGFSKADPTPVTTLKGKDLAKIEVSEDRIIALSRSGSVYAIPASRDDQEGGKKLEQQKSSWSLWSSSGSEAISFQNLTPAGLGWGERITNISSGLEHCLMLTSTGRVFSSASSASSFPTKGQMGIPGLTWETRPKGRYDQPHEVISLKGFDIKQIATGEYHSIVLDKLGRIFTFGDNTFGQLGSVTEIGNPFISTPTLLPIHKLYGGSGLTPKVSAIAAGGVNTFFICETGIPTTNSTNSSETGTAVPSKRLPQSTFDLWAAGQGTCGSLGTGKWTHVSTGPTKVKALSGLSEFDETRNQLMPIKIKALSIGATHCSAVMDNVTQTSVSNRSSENETYWGSDVVFWGGNEHYQLGTGKRNNMNAPTYIGPLDGGEGDAARGRQGEVHRLCLTPRQSARLGEGGKGRKVTLEQKVECGRLVTGVYSAV</sequence>
<dbReference type="OrthoDB" id="10256179at2759"/>
<evidence type="ECO:0000313" key="4">
    <source>
        <dbReference type="EMBL" id="RFU80576.1"/>
    </source>
</evidence>
<feature type="compositionally biased region" description="Polar residues" evidence="2">
    <location>
        <begin position="1"/>
        <end position="10"/>
    </location>
</feature>
<feature type="repeat" description="RCC1" evidence="1">
    <location>
        <begin position="521"/>
        <end position="574"/>
    </location>
</feature>
<dbReference type="GO" id="GO:0005743">
    <property type="term" value="C:mitochondrial inner membrane"/>
    <property type="evidence" value="ECO:0007669"/>
    <property type="project" value="TreeGrafter"/>
</dbReference>
<keyword evidence="3" id="KW-0812">Transmembrane</keyword>
<dbReference type="PROSITE" id="PS50012">
    <property type="entry name" value="RCC1_3"/>
    <property type="match status" value="3"/>
</dbReference>
<reference evidence="4 5" key="1">
    <citation type="journal article" date="2018" name="PLoS Pathog.">
        <title>Evolution of structural diversity of trichothecenes, a family of toxins produced by plant pathogenic and entomopathogenic fungi.</title>
        <authorList>
            <person name="Proctor R.H."/>
            <person name="McCormick S.P."/>
            <person name="Kim H.S."/>
            <person name="Cardoza R.E."/>
            <person name="Stanley A.M."/>
            <person name="Lindo L."/>
            <person name="Kelly A."/>
            <person name="Brown D.W."/>
            <person name="Lee T."/>
            <person name="Vaughan M.M."/>
            <person name="Alexander N.J."/>
            <person name="Busman M."/>
            <person name="Gutierrez S."/>
        </authorList>
    </citation>
    <scope>NUCLEOTIDE SEQUENCE [LARGE SCALE GENOMIC DNA]</scope>
    <source>
        <strain evidence="4 5">IBT 40837</strain>
    </source>
</reference>
<evidence type="ECO:0000256" key="1">
    <source>
        <dbReference type="PROSITE-ProRule" id="PRU00235"/>
    </source>
</evidence>
<evidence type="ECO:0000256" key="3">
    <source>
        <dbReference type="SAM" id="Phobius"/>
    </source>
</evidence>
<accession>A0A395NWU2</accession>
<feature type="repeat" description="RCC1" evidence="1">
    <location>
        <begin position="285"/>
        <end position="348"/>
    </location>
</feature>
<comment type="caution">
    <text evidence="4">The sequence shown here is derived from an EMBL/GenBank/DDBJ whole genome shotgun (WGS) entry which is preliminary data.</text>
</comment>
<feature type="region of interest" description="Disordered" evidence="2">
    <location>
        <begin position="1"/>
        <end position="20"/>
    </location>
</feature>
<dbReference type="InterPro" id="IPR009091">
    <property type="entry name" value="RCC1/BLIP-II"/>
</dbReference>
<name>A0A395NWU2_TRIAR</name>
<gene>
    <name evidence="4" type="ORF">TARUN_1609</name>
</gene>
<dbReference type="AlphaFoldDB" id="A0A395NWU2"/>
<dbReference type="InterPro" id="IPR053245">
    <property type="entry name" value="MitoProcess-Associated"/>
</dbReference>
<feature type="repeat" description="RCC1" evidence="1">
    <location>
        <begin position="349"/>
        <end position="410"/>
    </location>
</feature>